<dbReference type="EMBL" id="CP080095">
    <property type="protein sequence ID" value="QYD69019.1"/>
    <property type="molecule type" value="Genomic_DNA"/>
</dbReference>
<accession>A0ABX8UJJ1</accession>
<sequence>MVRKLLTPGTTAPALATALSSSGKVATPLSPEQLIARLRMKRSASYMDAMLKLDAGSHLHNQQAIDALVAAINDEFPDISIDQYPVGIVAKCYLGPPYEVHTLDRMGNIIQHYKHFESLPPLLARGRALAVHAQYAFVEVYTDKVIAVTASGDTSIVKG</sequence>
<dbReference type="Proteomes" id="UP000826462">
    <property type="component" value="Chromosome 1"/>
</dbReference>
<evidence type="ECO:0000313" key="2">
    <source>
        <dbReference type="Proteomes" id="UP000826462"/>
    </source>
</evidence>
<gene>
    <name evidence="1" type="ORF">KZJ38_01050</name>
</gene>
<reference evidence="1 2" key="1">
    <citation type="submission" date="2021-07" db="EMBL/GenBank/DDBJ databases">
        <title>Paraburkholderia edwinii protects Aspergillus sp. from phenazines by acting as a toxin sponge.</title>
        <authorList>
            <person name="Dahlstrom K.M."/>
            <person name="Newman D.K."/>
        </authorList>
    </citation>
    <scope>NUCLEOTIDE SEQUENCE [LARGE SCALE GENOMIC DNA]</scope>
    <source>
        <strain evidence="1 2">Pe01</strain>
    </source>
</reference>
<protein>
    <submittedName>
        <fullName evidence="1">Uncharacterized protein</fullName>
    </submittedName>
</protein>
<evidence type="ECO:0000313" key="1">
    <source>
        <dbReference type="EMBL" id="QYD69019.1"/>
    </source>
</evidence>
<proteinExistence type="predicted"/>
<organism evidence="1 2">
    <name type="scientific">Paraburkholderia edwinii</name>
    <dbReference type="NCBI Taxonomy" id="2861782"/>
    <lineage>
        <taxon>Bacteria</taxon>
        <taxon>Pseudomonadati</taxon>
        <taxon>Pseudomonadota</taxon>
        <taxon>Betaproteobacteria</taxon>
        <taxon>Burkholderiales</taxon>
        <taxon>Burkholderiaceae</taxon>
        <taxon>Paraburkholderia</taxon>
    </lineage>
</organism>
<keyword evidence="2" id="KW-1185">Reference proteome</keyword>
<dbReference type="RefSeq" id="WP_219798394.1">
    <property type="nucleotide sequence ID" value="NZ_CP080095.1"/>
</dbReference>
<name>A0ABX8UJJ1_9BURK</name>